<sequence>MQTPEIERLEVEDEDARARRFQSTFERLNSTTSTTSFAPSANYKFDFGERKTFSVPPSELLSRVQAFLPQMEASNAELTQRMEMDPHSVDIEHITEGTEKYIEMNLGLGVFTTKRPSEDAEMSPSDSSSSDSTSSNSTQDDDSDSEYDSDSSDESGIISSFLPPRLHAANPRLMKPLPRRTLSDRSQSSRPQIVVLSSSNSADADMLAPGSVSL</sequence>
<dbReference type="PANTHER" id="PTHR28674">
    <property type="entry name" value="SIMILAR TO DNA SEGMENT, CHR 10, WAYNE STATE UNIVERSITY 102,-EXPRESSED"/>
    <property type="match status" value="1"/>
</dbReference>
<name>A0AAW0EGF5_9AGAR</name>
<dbReference type="PANTHER" id="PTHR28674:SF1">
    <property type="entry name" value="NOP PROTEIN CHAPERONE 1"/>
    <property type="match status" value="1"/>
</dbReference>
<keyword evidence="3" id="KW-1185">Reference proteome</keyword>
<organism evidence="2 3">
    <name type="scientific">Paramarasmius palmivorus</name>
    <dbReference type="NCBI Taxonomy" id="297713"/>
    <lineage>
        <taxon>Eukaryota</taxon>
        <taxon>Fungi</taxon>
        <taxon>Dikarya</taxon>
        <taxon>Basidiomycota</taxon>
        <taxon>Agaricomycotina</taxon>
        <taxon>Agaricomycetes</taxon>
        <taxon>Agaricomycetidae</taxon>
        <taxon>Agaricales</taxon>
        <taxon>Marasmiineae</taxon>
        <taxon>Marasmiaceae</taxon>
        <taxon>Paramarasmius</taxon>
    </lineage>
</organism>
<evidence type="ECO:0000256" key="1">
    <source>
        <dbReference type="SAM" id="MobiDB-lite"/>
    </source>
</evidence>
<reference evidence="2 3" key="1">
    <citation type="submission" date="2024-01" db="EMBL/GenBank/DDBJ databases">
        <title>A draft genome for a cacao thread blight-causing isolate of Paramarasmius palmivorus.</title>
        <authorList>
            <person name="Baruah I.K."/>
            <person name="Bukari Y."/>
            <person name="Amoako-Attah I."/>
            <person name="Meinhardt L.W."/>
            <person name="Bailey B.A."/>
            <person name="Cohen S.P."/>
        </authorList>
    </citation>
    <scope>NUCLEOTIDE SEQUENCE [LARGE SCALE GENOMIC DNA]</scope>
    <source>
        <strain evidence="2 3">GH-12</strain>
    </source>
</reference>
<evidence type="ECO:0000313" key="2">
    <source>
        <dbReference type="EMBL" id="KAK7062537.1"/>
    </source>
</evidence>
<feature type="region of interest" description="Disordered" evidence="1">
    <location>
        <begin position="116"/>
        <end position="214"/>
    </location>
</feature>
<feature type="compositionally biased region" description="Polar residues" evidence="1">
    <location>
        <begin position="184"/>
        <end position="202"/>
    </location>
</feature>
<feature type="compositionally biased region" description="Low complexity" evidence="1">
    <location>
        <begin position="123"/>
        <end position="138"/>
    </location>
</feature>
<accession>A0AAW0EGF5</accession>
<dbReference type="InterPro" id="IPR027921">
    <property type="entry name" value="NOPCHAP1"/>
</dbReference>
<dbReference type="Pfam" id="PF15370">
    <property type="entry name" value="NOPCHAP1"/>
    <property type="match status" value="1"/>
</dbReference>
<proteinExistence type="predicted"/>
<dbReference type="GO" id="GO:0062064">
    <property type="term" value="F:box C/D methylation guide snoRNP complex binding"/>
    <property type="evidence" value="ECO:0007669"/>
    <property type="project" value="TreeGrafter"/>
</dbReference>
<dbReference type="Proteomes" id="UP001383192">
    <property type="component" value="Unassembled WGS sequence"/>
</dbReference>
<dbReference type="AlphaFoldDB" id="A0AAW0EGF5"/>
<evidence type="ECO:0000313" key="3">
    <source>
        <dbReference type="Proteomes" id="UP001383192"/>
    </source>
</evidence>
<gene>
    <name evidence="2" type="ORF">VNI00_000025</name>
</gene>
<feature type="compositionally biased region" description="Acidic residues" evidence="1">
    <location>
        <begin position="139"/>
        <end position="153"/>
    </location>
</feature>
<dbReference type="EMBL" id="JAYKXP010000001">
    <property type="protein sequence ID" value="KAK7062537.1"/>
    <property type="molecule type" value="Genomic_DNA"/>
</dbReference>
<protein>
    <submittedName>
        <fullName evidence="2">Uncharacterized protein</fullName>
    </submittedName>
</protein>
<dbReference type="GO" id="GO:0000492">
    <property type="term" value="P:box C/D snoRNP assembly"/>
    <property type="evidence" value="ECO:0007669"/>
    <property type="project" value="InterPro"/>
</dbReference>
<comment type="caution">
    <text evidence="2">The sequence shown here is derived from an EMBL/GenBank/DDBJ whole genome shotgun (WGS) entry which is preliminary data.</text>
</comment>